<keyword evidence="1" id="KW-0472">Membrane</keyword>
<proteinExistence type="predicted"/>
<sequence>MKNHSLETNPQLYARLAGALYLAVIALGIFAEAYVLNHFRSAADVASLAKNILAEPILWNLGAFANLLLVLCATALSWLLYLLLRPVNRNLMLLAAFFNIVSLAVETLSKLFQLMVKPILTSTSMAKAFEPGQLHALVNFALRSHDIAFNVALIFFGAACILYGQLIFKSGYLPKFVGVLMQIGGVSYLIACFAALFAPVLSNLINPAILALPLLGEASLCLWLLVKGVNLSKWNDLHRSKS</sequence>
<organism evidence="2 3">
    <name type="scientific">Undibacterium parvum</name>
    <dbReference type="NCBI Taxonomy" id="401471"/>
    <lineage>
        <taxon>Bacteria</taxon>
        <taxon>Pseudomonadati</taxon>
        <taxon>Pseudomonadota</taxon>
        <taxon>Betaproteobacteria</taxon>
        <taxon>Burkholderiales</taxon>
        <taxon>Oxalobacteraceae</taxon>
        <taxon>Undibacterium</taxon>
    </lineage>
</organism>
<protein>
    <submittedName>
        <fullName evidence="2">DUF4386 domain-containing protein</fullName>
    </submittedName>
</protein>
<dbReference type="KEGG" id="upv:EJN92_14185"/>
<dbReference type="Proteomes" id="UP000275663">
    <property type="component" value="Chromosome"/>
</dbReference>
<feature type="transmembrane region" description="Helical" evidence="1">
    <location>
        <begin position="12"/>
        <end position="37"/>
    </location>
</feature>
<evidence type="ECO:0000313" key="3">
    <source>
        <dbReference type="Proteomes" id="UP000275663"/>
    </source>
</evidence>
<dbReference type="OrthoDB" id="1160166at2"/>
<feature type="transmembrane region" description="Helical" evidence="1">
    <location>
        <begin position="176"/>
        <end position="198"/>
    </location>
</feature>
<dbReference type="Pfam" id="PF14329">
    <property type="entry name" value="DUF4386"/>
    <property type="match status" value="1"/>
</dbReference>
<dbReference type="AlphaFoldDB" id="A0A3Q9BRT5"/>
<feature type="transmembrane region" description="Helical" evidence="1">
    <location>
        <begin position="204"/>
        <end position="226"/>
    </location>
</feature>
<dbReference type="InterPro" id="IPR025495">
    <property type="entry name" value="DUF4386"/>
</dbReference>
<dbReference type="RefSeq" id="WP_126128423.1">
    <property type="nucleotide sequence ID" value="NZ_CP034464.1"/>
</dbReference>
<feature type="transmembrane region" description="Helical" evidence="1">
    <location>
        <begin position="147"/>
        <end position="164"/>
    </location>
</feature>
<feature type="transmembrane region" description="Helical" evidence="1">
    <location>
        <begin position="57"/>
        <end position="84"/>
    </location>
</feature>
<name>A0A3Q9BRT5_9BURK</name>
<dbReference type="EMBL" id="CP034464">
    <property type="protein sequence ID" value="AZP13047.1"/>
    <property type="molecule type" value="Genomic_DNA"/>
</dbReference>
<accession>A0A3Q9BRT5</accession>
<feature type="transmembrane region" description="Helical" evidence="1">
    <location>
        <begin position="91"/>
        <end position="112"/>
    </location>
</feature>
<reference evidence="2 3" key="1">
    <citation type="journal article" date="2011" name="Int. J. Syst. Evol. Microbiol.">
        <title>Description of Undibacterium oligocarboniphilum sp. nov., isolated from purified water, and Undibacterium pigrum strain CCUG 49012 as the type strain of Undibacterium parvum sp. nov., and emended descriptions of the genus Undibacterium and the species Undibacterium pigrum.</title>
        <authorList>
            <person name="Eder W."/>
            <person name="Wanner G."/>
            <person name="Ludwig W."/>
            <person name="Busse H.J."/>
            <person name="Ziemke-Kageler F."/>
            <person name="Lang E."/>
        </authorList>
    </citation>
    <scope>NUCLEOTIDE SEQUENCE [LARGE SCALE GENOMIC DNA]</scope>
    <source>
        <strain evidence="2 3">DSM 23061</strain>
    </source>
</reference>
<keyword evidence="1" id="KW-0812">Transmembrane</keyword>
<keyword evidence="3" id="KW-1185">Reference proteome</keyword>
<evidence type="ECO:0000256" key="1">
    <source>
        <dbReference type="SAM" id="Phobius"/>
    </source>
</evidence>
<gene>
    <name evidence="2" type="ORF">EJN92_14185</name>
</gene>
<keyword evidence="1" id="KW-1133">Transmembrane helix</keyword>
<evidence type="ECO:0000313" key="2">
    <source>
        <dbReference type="EMBL" id="AZP13047.1"/>
    </source>
</evidence>